<evidence type="ECO:0000313" key="9">
    <source>
        <dbReference type="Proteomes" id="UP001146793"/>
    </source>
</evidence>
<dbReference type="GO" id="GO:0003723">
    <property type="term" value="F:RNA binding"/>
    <property type="evidence" value="ECO:0007669"/>
    <property type="project" value="UniProtKB-KW"/>
</dbReference>
<accession>A0AAV7ZQ08</accession>
<reference evidence="8" key="1">
    <citation type="submission" date="2022-08" db="EMBL/GenBank/DDBJ databases">
        <title>Novel sulphate-reducing endosymbionts in the free-living metamonad Anaeramoeba.</title>
        <authorList>
            <person name="Jerlstrom-Hultqvist J."/>
            <person name="Cepicka I."/>
            <person name="Gallot-Lavallee L."/>
            <person name="Salas-Leiva D."/>
            <person name="Curtis B.A."/>
            <person name="Zahonova K."/>
            <person name="Pipaliya S."/>
            <person name="Dacks J."/>
            <person name="Roger A.J."/>
        </authorList>
    </citation>
    <scope>NUCLEOTIDE SEQUENCE</scope>
    <source>
        <strain evidence="8">Busselton2</strain>
    </source>
</reference>
<dbReference type="PANTHER" id="PTHR45922">
    <property type="entry name" value="CLEAVAGE AND POLYADENYLATION SPECIFICITY FACTOR SUBUNIT 2"/>
    <property type="match status" value="1"/>
</dbReference>
<dbReference type="SUPFAM" id="SSF56281">
    <property type="entry name" value="Metallo-hydrolase/oxidoreductase"/>
    <property type="match status" value="1"/>
</dbReference>
<dbReference type="GO" id="GO:0005847">
    <property type="term" value="C:mRNA cleavage and polyadenylation specificity factor complex"/>
    <property type="evidence" value="ECO:0007669"/>
    <property type="project" value="InterPro"/>
</dbReference>
<evidence type="ECO:0000256" key="3">
    <source>
        <dbReference type="ARBA" id="ARBA00023242"/>
    </source>
</evidence>
<dbReference type="GO" id="GO:0006398">
    <property type="term" value="P:mRNA 3'-end processing by stem-loop binding and cleavage"/>
    <property type="evidence" value="ECO:0007669"/>
    <property type="project" value="InterPro"/>
</dbReference>
<feature type="domain" description="Beta-Casp" evidence="7">
    <location>
        <begin position="242"/>
        <end position="366"/>
    </location>
</feature>
<evidence type="ECO:0000259" key="7">
    <source>
        <dbReference type="SMART" id="SM01027"/>
    </source>
</evidence>
<dbReference type="Gene3D" id="3.60.15.10">
    <property type="entry name" value="Ribonuclease Z/Hydroxyacylglutathione hydrolase-like"/>
    <property type="match status" value="1"/>
</dbReference>
<evidence type="ECO:0000256" key="4">
    <source>
        <dbReference type="RuleBase" id="RU365006"/>
    </source>
</evidence>
<keyword evidence="4" id="KW-0694">RNA-binding</keyword>
<proteinExistence type="inferred from homology"/>
<feature type="compositionally biased region" description="Low complexity" evidence="5">
    <location>
        <begin position="554"/>
        <end position="576"/>
    </location>
</feature>
<comment type="subcellular location">
    <subcellularLocation>
        <location evidence="1 4">Nucleus</location>
    </subcellularLocation>
</comment>
<dbReference type="SMART" id="SM01027">
    <property type="entry name" value="Beta-Casp"/>
    <property type="match status" value="1"/>
</dbReference>
<dbReference type="InterPro" id="IPR036866">
    <property type="entry name" value="RibonucZ/Hydroxyglut_hydro"/>
</dbReference>
<dbReference type="InterPro" id="IPR027075">
    <property type="entry name" value="CPSF2"/>
</dbReference>
<dbReference type="InterPro" id="IPR025069">
    <property type="entry name" value="Cpsf2_C"/>
</dbReference>
<organism evidence="8 9">
    <name type="scientific">Anaeramoeba flamelloides</name>
    <dbReference type="NCBI Taxonomy" id="1746091"/>
    <lineage>
        <taxon>Eukaryota</taxon>
        <taxon>Metamonada</taxon>
        <taxon>Anaeramoebidae</taxon>
        <taxon>Anaeramoeba</taxon>
    </lineage>
</organism>
<sequence length="831" mass="95578">MSCFIHFTPLYGSYSEGPICYLLDIDDFTIMLDCGWSEEFDTEDLSVLNSYINKIDLVLLSHSDLAHIGALPYLICKLGLKAPVYSTLPVALMGKLTLEEVLISVLQERAFDLFTFEDILQAFKQINLLKFSQQFDLTEHGAAITITPLAAGHSLGGSIWFIKKEAERIIYAVDWNHARDRHLSSSMLSQIKKPSLLITDSRNFLIANKKRNQRDRDLSGSVTQTLKNGGSVLMPTDVSNRVLELLLFLETLWENQQYEKFSLVFVGYRSRNVLLSAQSMIEWMGSGITKMFDSNQRNPFDFKHVKICTTLKQFEKLPLGPKVICCTLNSLEYGWSRDFFLSFCEKSLNLVLFTSRDVPGSFNRFLIDQSPISSSSHKQIKLKVRQRVELEGAELEQYLLEEKILKQQEENANKAMDFEYAGEYQDVKDEEEAFIKLKEIEEEERVQEKTLISDEVLGTDILTWYKKNQNNNLRRVHFAMFPNVSEYMVSDQYGEIINNSEFPTSNLDDDISQIKNKNENTCILTLPLRKDLNRYINDEKNSESNEDDKFNEMGTNQGTSSGNNNNTSSDNNAGGMEIEKKGGIGMFGLFDDRSRTLEQQKINQDPEYVLKSKIQDDLPFDNDKPIKYVEKEIYIELNCEVKYIDIEGRSDGEAIRNILPKIEPRNVIIIHGSKKSTTSFRDFCLRKITPHVYNPKNEQKIDVSTYEKMIQVQFQDEFLQGIKFKKTGEYGISYMDSMVELPQNSNIPTLVHRESDNEEARDPIFLGNMQLPILKKKLLEQSIDSQWVEGSLIFKGVIAIKKKDKEITIEGDVSEDNYKIREIIYSQYGII</sequence>
<evidence type="ECO:0000256" key="5">
    <source>
        <dbReference type="SAM" id="MobiDB-lite"/>
    </source>
</evidence>
<dbReference type="Pfam" id="PF10996">
    <property type="entry name" value="Beta-Casp"/>
    <property type="match status" value="1"/>
</dbReference>
<dbReference type="Pfam" id="PF16661">
    <property type="entry name" value="Lactamase_B_6"/>
    <property type="match status" value="1"/>
</dbReference>
<gene>
    <name evidence="8" type="ORF">M0812_09013</name>
</gene>
<dbReference type="PANTHER" id="PTHR45922:SF1">
    <property type="entry name" value="CLEAVAGE AND POLYADENYLATION SPECIFICITY FACTOR SUBUNIT 2"/>
    <property type="match status" value="1"/>
</dbReference>
<dbReference type="Proteomes" id="UP001146793">
    <property type="component" value="Unassembled WGS sequence"/>
</dbReference>
<evidence type="ECO:0000313" key="8">
    <source>
        <dbReference type="EMBL" id="KAJ3443181.1"/>
    </source>
</evidence>
<name>A0AAV7ZQ08_9EUKA</name>
<dbReference type="Pfam" id="PF13299">
    <property type="entry name" value="CPSF100_C"/>
    <property type="match status" value="1"/>
</dbReference>
<keyword evidence="2 4" id="KW-0507">mRNA processing</keyword>
<dbReference type="EMBL" id="JANTQA010000023">
    <property type="protein sequence ID" value="KAJ3443181.1"/>
    <property type="molecule type" value="Genomic_DNA"/>
</dbReference>
<protein>
    <recommendedName>
        <fullName evidence="4">Cleavage and polyadenylation specificity factor subunit 2</fullName>
    </recommendedName>
    <alternativeName>
        <fullName evidence="4">Cleavage and polyadenylation specificity factor 100 kDa subunit</fullName>
    </alternativeName>
</protein>
<dbReference type="CDD" id="cd16293">
    <property type="entry name" value="CPSF2-like_MBL-fold"/>
    <property type="match status" value="1"/>
</dbReference>
<dbReference type="InterPro" id="IPR011108">
    <property type="entry name" value="RMMBL"/>
</dbReference>
<evidence type="ECO:0000256" key="1">
    <source>
        <dbReference type="ARBA" id="ARBA00004123"/>
    </source>
</evidence>
<feature type="compositionally biased region" description="Basic and acidic residues" evidence="5">
    <location>
        <begin position="539"/>
        <end position="551"/>
    </location>
</feature>
<comment type="similarity">
    <text evidence="4">Belongs to the metallo-beta-lactamase superfamily. RNA-metabolizing metallo-beta-lactamase-like family. CPSF2/YSH1 subfamily.</text>
</comment>
<feature type="domain" description="Metallo-beta-lactamase" evidence="6">
    <location>
        <begin position="17"/>
        <end position="209"/>
    </location>
</feature>
<dbReference type="Pfam" id="PF07521">
    <property type="entry name" value="RMMBL"/>
    <property type="match status" value="1"/>
</dbReference>
<comment type="caution">
    <text evidence="8">The sequence shown here is derived from an EMBL/GenBank/DDBJ whole genome shotgun (WGS) entry which is preliminary data.</text>
</comment>
<dbReference type="SMART" id="SM00849">
    <property type="entry name" value="Lactamase_B"/>
    <property type="match status" value="1"/>
</dbReference>
<evidence type="ECO:0000259" key="6">
    <source>
        <dbReference type="SMART" id="SM00849"/>
    </source>
</evidence>
<dbReference type="InterPro" id="IPR001279">
    <property type="entry name" value="Metallo-B-lactamas"/>
</dbReference>
<keyword evidence="3 4" id="KW-0539">Nucleus</keyword>
<evidence type="ECO:0000256" key="2">
    <source>
        <dbReference type="ARBA" id="ARBA00022664"/>
    </source>
</evidence>
<dbReference type="InterPro" id="IPR035639">
    <property type="entry name" value="CPSF2_MBL"/>
</dbReference>
<dbReference type="AlphaFoldDB" id="A0AAV7ZQ08"/>
<feature type="region of interest" description="Disordered" evidence="5">
    <location>
        <begin position="539"/>
        <end position="577"/>
    </location>
</feature>
<dbReference type="InterPro" id="IPR022712">
    <property type="entry name" value="Beta_Casp"/>
</dbReference>